<comment type="caution">
    <text evidence="2">The sequence shown here is derived from an EMBL/GenBank/DDBJ whole genome shotgun (WGS) entry which is preliminary data.</text>
</comment>
<reference evidence="2" key="1">
    <citation type="journal article" date="2022" name="bioRxiv">
        <title>Sequencing and chromosome-scale assembly of the giantPleurodeles waltlgenome.</title>
        <authorList>
            <person name="Brown T."/>
            <person name="Elewa A."/>
            <person name="Iarovenko S."/>
            <person name="Subramanian E."/>
            <person name="Araus A.J."/>
            <person name="Petzold A."/>
            <person name="Susuki M."/>
            <person name="Suzuki K.-i.T."/>
            <person name="Hayashi T."/>
            <person name="Toyoda A."/>
            <person name="Oliveira C."/>
            <person name="Osipova E."/>
            <person name="Leigh N.D."/>
            <person name="Simon A."/>
            <person name="Yun M.H."/>
        </authorList>
    </citation>
    <scope>NUCLEOTIDE SEQUENCE</scope>
    <source>
        <strain evidence="2">20211129_DDA</strain>
        <tissue evidence="2">Liver</tissue>
    </source>
</reference>
<keyword evidence="3" id="KW-1185">Reference proteome</keyword>
<evidence type="ECO:0000313" key="3">
    <source>
        <dbReference type="Proteomes" id="UP001066276"/>
    </source>
</evidence>
<gene>
    <name evidence="2" type="ORF">NDU88_006636</name>
</gene>
<protein>
    <submittedName>
        <fullName evidence="2">Uncharacterized protein</fullName>
    </submittedName>
</protein>
<feature type="compositionally biased region" description="Low complexity" evidence="1">
    <location>
        <begin position="1"/>
        <end position="35"/>
    </location>
</feature>
<feature type="region of interest" description="Disordered" evidence="1">
    <location>
        <begin position="1"/>
        <end position="37"/>
    </location>
</feature>
<organism evidence="2 3">
    <name type="scientific">Pleurodeles waltl</name>
    <name type="common">Iberian ribbed newt</name>
    <dbReference type="NCBI Taxonomy" id="8319"/>
    <lineage>
        <taxon>Eukaryota</taxon>
        <taxon>Metazoa</taxon>
        <taxon>Chordata</taxon>
        <taxon>Craniata</taxon>
        <taxon>Vertebrata</taxon>
        <taxon>Euteleostomi</taxon>
        <taxon>Amphibia</taxon>
        <taxon>Batrachia</taxon>
        <taxon>Caudata</taxon>
        <taxon>Salamandroidea</taxon>
        <taxon>Salamandridae</taxon>
        <taxon>Pleurodelinae</taxon>
        <taxon>Pleurodeles</taxon>
    </lineage>
</organism>
<dbReference type="Proteomes" id="UP001066276">
    <property type="component" value="Chromosome 3_2"/>
</dbReference>
<evidence type="ECO:0000313" key="2">
    <source>
        <dbReference type="EMBL" id="KAJ1181429.1"/>
    </source>
</evidence>
<dbReference type="AlphaFoldDB" id="A0AAV7TXD8"/>
<accession>A0AAV7TXD8</accession>
<dbReference type="EMBL" id="JANPWB010000006">
    <property type="protein sequence ID" value="KAJ1181429.1"/>
    <property type="molecule type" value="Genomic_DNA"/>
</dbReference>
<proteinExistence type="predicted"/>
<evidence type="ECO:0000256" key="1">
    <source>
        <dbReference type="SAM" id="MobiDB-lite"/>
    </source>
</evidence>
<name>A0AAV7TXD8_PLEWA</name>
<sequence>MAAPAPARVAQQPAKSSAVASTPMASSSSQSAADSGTRHLSPLLDLGDICCEHEGLGLHVHMVIKEKIWKGAYIDIFDLLVGRPERDEVKKV</sequence>